<dbReference type="EMBL" id="RMBX01000002">
    <property type="protein sequence ID" value="RPD42555.1"/>
    <property type="molecule type" value="Genomic_DNA"/>
</dbReference>
<reference evidence="4" key="1">
    <citation type="submission" date="2018-11" db="EMBL/GenBank/DDBJ databases">
        <title>Chitinophaga lutea sp.nov., isolate from arsenic contaminated soil.</title>
        <authorList>
            <person name="Zong Y."/>
        </authorList>
    </citation>
    <scope>NUCLEOTIDE SEQUENCE [LARGE SCALE GENOMIC DNA]</scope>
    <source>
        <strain evidence="4">YLT18</strain>
    </source>
</reference>
<comment type="caution">
    <text evidence="3">The sequence shown here is derived from an EMBL/GenBank/DDBJ whole genome shotgun (WGS) entry which is preliminary data.</text>
</comment>
<name>A0A3N4MGK4_9BACT</name>
<evidence type="ECO:0000256" key="1">
    <source>
        <dbReference type="SAM" id="MobiDB-lite"/>
    </source>
</evidence>
<feature type="region of interest" description="Disordered" evidence="1">
    <location>
        <begin position="31"/>
        <end position="57"/>
    </location>
</feature>
<dbReference type="Proteomes" id="UP000279089">
    <property type="component" value="Unassembled WGS sequence"/>
</dbReference>
<feature type="signal peptide" evidence="2">
    <location>
        <begin position="1"/>
        <end position="20"/>
    </location>
</feature>
<accession>A0A3N4MGK4</accession>
<sequence length="288" mass="31286">MNRTLLFAAAALCMSMSLRAQEAVIDSVATSPVRDEKQQAPENEPSTPSEKTSRRNGPYYKNIVKTNLSTIALANYGLTYERMLTRKISASVGYRFMPSTNITKSPLGEQVMDIVAEEGDDISQQLDKLKMSGNAVTLEFRVYTGKRPGAKGFYAGVYGRYAAFKYDYPYDFEKPSGNTLVPLKGNSKGIGGGVILGGQFMIAKRVVVDLFIIGGHYGKMTGKLEGLTDMSDFDEADRAALKDDLEGLVDLGGDNGIKAEVRDDGVRADIKLPFLGLRGLGLTVGFAF</sequence>
<keyword evidence="4" id="KW-1185">Reference proteome</keyword>
<feature type="compositionally biased region" description="Polar residues" evidence="1">
    <location>
        <begin position="40"/>
        <end position="50"/>
    </location>
</feature>
<dbReference type="OrthoDB" id="1118958at2"/>
<protein>
    <submittedName>
        <fullName evidence="3">DUF3575 domain-containing protein</fullName>
    </submittedName>
</protein>
<feature type="chain" id="PRO_5018158702" evidence="2">
    <location>
        <begin position="21"/>
        <end position="288"/>
    </location>
</feature>
<proteinExistence type="predicted"/>
<dbReference type="AlphaFoldDB" id="A0A3N4MGK4"/>
<evidence type="ECO:0000313" key="3">
    <source>
        <dbReference type="EMBL" id="RPD42555.1"/>
    </source>
</evidence>
<gene>
    <name evidence="3" type="ORF">EG028_05110</name>
</gene>
<dbReference type="RefSeq" id="WP_120515299.1">
    <property type="nucleotide sequence ID" value="NZ_QXZY01000003.1"/>
</dbReference>
<evidence type="ECO:0000256" key="2">
    <source>
        <dbReference type="SAM" id="SignalP"/>
    </source>
</evidence>
<keyword evidence="2" id="KW-0732">Signal</keyword>
<organism evidence="3 4">
    <name type="scientific">Chitinophaga barathri</name>
    <dbReference type="NCBI Taxonomy" id="1647451"/>
    <lineage>
        <taxon>Bacteria</taxon>
        <taxon>Pseudomonadati</taxon>
        <taxon>Bacteroidota</taxon>
        <taxon>Chitinophagia</taxon>
        <taxon>Chitinophagales</taxon>
        <taxon>Chitinophagaceae</taxon>
        <taxon>Chitinophaga</taxon>
    </lineage>
</organism>
<evidence type="ECO:0000313" key="4">
    <source>
        <dbReference type="Proteomes" id="UP000279089"/>
    </source>
</evidence>